<dbReference type="Proteomes" id="UP000218209">
    <property type="component" value="Unassembled WGS sequence"/>
</dbReference>
<feature type="region of interest" description="Disordered" evidence="1">
    <location>
        <begin position="672"/>
        <end position="698"/>
    </location>
</feature>
<feature type="compositionally biased region" description="Low complexity" evidence="1">
    <location>
        <begin position="211"/>
        <end position="222"/>
    </location>
</feature>
<dbReference type="PANTHER" id="PTHR45691">
    <property type="entry name" value="PROTEIN DIAPHANOUS"/>
    <property type="match status" value="1"/>
</dbReference>
<evidence type="ECO:0000313" key="3">
    <source>
        <dbReference type="Proteomes" id="UP000218209"/>
    </source>
</evidence>
<feature type="compositionally biased region" description="Pro residues" evidence="1">
    <location>
        <begin position="425"/>
        <end position="434"/>
    </location>
</feature>
<proteinExistence type="predicted"/>
<feature type="compositionally biased region" description="Low complexity" evidence="1">
    <location>
        <begin position="232"/>
        <end position="241"/>
    </location>
</feature>
<dbReference type="PANTHER" id="PTHR45691:SF6">
    <property type="entry name" value="PROTEIN DIAPHANOUS"/>
    <property type="match status" value="1"/>
</dbReference>
<feature type="compositionally biased region" description="Low complexity" evidence="1">
    <location>
        <begin position="683"/>
        <end position="692"/>
    </location>
</feature>
<dbReference type="AlphaFoldDB" id="A0A1X6P8P5"/>
<protein>
    <submittedName>
        <fullName evidence="2">Uncharacterized protein</fullName>
    </submittedName>
</protein>
<name>A0A1X6P8P5_PORUM</name>
<reference evidence="2 3" key="1">
    <citation type="submission" date="2017-03" db="EMBL/GenBank/DDBJ databases">
        <title>WGS assembly of Porphyra umbilicalis.</title>
        <authorList>
            <person name="Brawley S.H."/>
            <person name="Blouin N.A."/>
            <person name="Ficko-Blean E."/>
            <person name="Wheeler G.L."/>
            <person name="Lohr M."/>
            <person name="Goodson H.V."/>
            <person name="Jenkins J.W."/>
            <person name="Blaby-Haas C.E."/>
            <person name="Helliwell K.E."/>
            <person name="Chan C."/>
            <person name="Marriage T."/>
            <person name="Bhattacharya D."/>
            <person name="Klein A.S."/>
            <person name="Badis Y."/>
            <person name="Brodie J."/>
            <person name="Cao Y."/>
            <person name="Collen J."/>
            <person name="Dittami S.M."/>
            <person name="Gachon C.M."/>
            <person name="Green B.R."/>
            <person name="Karpowicz S."/>
            <person name="Kim J.W."/>
            <person name="Kudahl U."/>
            <person name="Lin S."/>
            <person name="Michel G."/>
            <person name="Mittag M."/>
            <person name="Olson B.J."/>
            <person name="Pangilinan J."/>
            <person name="Peng Y."/>
            <person name="Qiu H."/>
            <person name="Shu S."/>
            <person name="Singer J.T."/>
            <person name="Smith A.G."/>
            <person name="Sprecher B.N."/>
            <person name="Wagner V."/>
            <person name="Wang W."/>
            <person name="Wang Z.-Y."/>
            <person name="Yan J."/>
            <person name="Yarish C."/>
            <person name="Zoeuner-Riek S."/>
            <person name="Zhuang Y."/>
            <person name="Zou Y."/>
            <person name="Lindquist E.A."/>
            <person name="Grimwood J."/>
            <person name="Barry K."/>
            <person name="Rokhsar D.S."/>
            <person name="Schmutz J."/>
            <person name="Stiller J.W."/>
            <person name="Grossman A.R."/>
            <person name="Prochnik S.E."/>
        </authorList>
    </citation>
    <scope>NUCLEOTIDE SEQUENCE [LARGE SCALE GENOMIC DNA]</scope>
    <source>
        <strain evidence="2">4086291</strain>
    </source>
</reference>
<feature type="region of interest" description="Disordered" evidence="1">
    <location>
        <begin position="534"/>
        <end position="586"/>
    </location>
</feature>
<evidence type="ECO:0000313" key="2">
    <source>
        <dbReference type="EMBL" id="OSX77234.1"/>
    </source>
</evidence>
<evidence type="ECO:0000256" key="1">
    <source>
        <dbReference type="SAM" id="MobiDB-lite"/>
    </source>
</evidence>
<dbReference type="GO" id="GO:0005884">
    <property type="term" value="C:actin filament"/>
    <property type="evidence" value="ECO:0007669"/>
    <property type="project" value="TreeGrafter"/>
</dbReference>
<feature type="compositionally biased region" description="Low complexity" evidence="1">
    <location>
        <begin position="285"/>
        <end position="297"/>
    </location>
</feature>
<feature type="region of interest" description="Disordered" evidence="1">
    <location>
        <begin position="333"/>
        <end position="435"/>
    </location>
</feature>
<feature type="region of interest" description="Disordered" evidence="1">
    <location>
        <begin position="860"/>
        <end position="893"/>
    </location>
</feature>
<dbReference type="PRINTS" id="PR01217">
    <property type="entry name" value="PRICHEXTENSN"/>
</dbReference>
<feature type="compositionally biased region" description="Pro residues" evidence="1">
    <location>
        <begin position="113"/>
        <end position="122"/>
    </location>
</feature>
<feature type="compositionally biased region" description="Basic residues" evidence="1">
    <location>
        <begin position="545"/>
        <end position="555"/>
    </location>
</feature>
<accession>A0A1X6P8P5</accession>
<feature type="compositionally biased region" description="Basic and acidic residues" evidence="1">
    <location>
        <begin position="343"/>
        <end position="357"/>
    </location>
</feature>
<feature type="region of interest" description="Disordered" evidence="1">
    <location>
        <begin position="798"/>
        <end position="827"/>
    </location>
</feature>
<gene>
    <name evidence="2" type="ORF">BU14_0154s0010</name>
</gene>
<feature type="compositionally biased region" description="Low complexity" evidence="1">
    <location>
        <begin position="562"/>
        <end position="571"/>
    </location>
</feature>
<sequence length="893" mass="90962">MTTNILPLSAGVAVRAFGGGLGTGCLRTTDGGWLSLAVTVAARDRGGGRRRVADCRAAALINESAKRKEQLRVFIDDGRTARAQVAAKRRSDGGGDAQSSRQNLWGSDGTHLPPLPPPPAPKTPTAHMSATNGNHAAATAMGRRAPRYPLPAALPHARVHPHLAIGCFAALATTSAAVATSGRLVGGTSGEPQPTADGEVTAAAAAAAAAPAAATGVPPEATRGGGKGGGAQTAPAASKRAPAPPTWSRRQTPSPPTLVSRVHRRTPSAARRTAGGRRHGGVKHTGAATPAGSGSSSARHRFGVGGDEQARAFSRTRLQLRSTKVRVRDGCGGASFRSLVRGGRRDGRTPTAHDARRGGTATPPPPPLPAPPRPPPAPSAYAAPPPPPATATADRRRPSVTSSGARPPPPPTPAAGAASASPLAGHPPHPPPPALRLRRAVVVRPAASAVAAAAALLSTAPPRRGRRRPPPPCPMWSLCGVRNARRCVGRGGAADDGRVPPPCGPALPMPPRHVGVWPLAAAARSARMRAPPPVGAAVASAAGRGGRRRRGHRRPYPPAWLAAATGARRSSAGGGGANDKAAGPSSVAAARRLAPACRRRLARRAASGGRRRRRGCRWVATAGDDAVGGAAADAAADARPAIGGRRQRLCHPPLVFGGAAGGWITGGTWQPARGGRREGGGRAARAQPAALRTPVTAGRQGAPVAAAAVTTGAAAPSGRLPRQTHAGSGAVEGKRLRRCCRGHRRRSTGTLQQRRNPPRVPGCCRPLACGGRGGGAGAARSPKARGCSATCSVGRSEARHPRAAGRRVAIGGGIPSPPPFTRGPSPRLDEQPLFYSCARGEEWGHHRRRPLLRLRRCTRGDGAGGRAARHAARQNSTAATARPPQPCRSRPLL</sequence>
<feature type="region of interest" description="Disordered" evidence="1">
    <location>
        <begin position="86"/>
        <end position="130"/>
    </location>
</feature>
<feature type="compositionally biased region" description="Low complexity" evidence="1">
    <location>
        <begin position="414"/>
        <end position="424"/>
    </location>
</feature>
<dbReference type="InterPro" id="IPR051412">
    <property type="entry name" value="Formin_Homology_Diaphanous_sf"/>
</dbReference>
<feature type="region of interest" description="Disordered" evidence="1">
    <location>
        <begin position="211"/>
        <end position="302"/>
    </location>
</feature>
<organism evidence="2 3">
    <name type="scientific">Porphyra umbilicalis</name>
    <name type="common">Purple laver</name>
    <name type="synonym">Red alga</name>
    <dbReference type="NCBI Taxonomy" id="2786"/>
    <lineage>
        <taxon>Eukaryota</taxon>
        <taxon>Rhodophyta</taxon>
        <taxon>Bangiophyceae</taxon>
        <taxon>Bangiales</taxon>
        <taxon>Bangiaceae</taxon>
        <taxon>Porphyra</taxon>
    </lineage>
</organism>
<dbReference type="GO" id="GO:0030041">
    <property type="term" value="P:actin filament polymerization"/>
    <property type="evidence" value="ECO:0007669"/>
    <property type="project" value="TreeGrafter"/>
</dbReference>
<keyword evidence="3" id="KW-1185">Reference proteome</keyword>
<dbReference type="EMBL" id="KV918843">
    <property type="protein sequence ID" value="OSX77234.1"/>
    <property type="molecule type" value="Genomic_DNA"/>
</dbReference>
<feature type="compositionally biased region" description="Pro residues" evidence="1">
    <location>
        <begin position="362"/>
        <end position="389"/>
    </location>
</feature>